<gene>
    <name evidence="2" type="ORF">SVA_0872</name>
</gene>
<protein>
    <submittedName>
        <fullName evidence="2">Uncharacterized protein</fullName>
    </submittedName>
</protein>
<keyword evidence="1" id="KW-1133">Transmembrane helix</keyword>
<keyword evidence="1" id="KW-0812">Transmembrane</keyword>
<dbReference type="OrthoDB" id="6252706at2"/>
<evidence type="ECO:0000313" key="2">
    <source>
        <dbReference type="EMBL" id="BAU47451.1"/>
    </source>
</evidence>
<feature type="transmembrane region" description="Helical" evidence="1">
    <location>
        <begin position="7"/>
        <end position="26"/>
    </location>
</feature>
<dbReference type="RefSeq" id="WP_096459267.1">
    <property type="nucleotide sequence ID" value="NZ_AP014936.1"/>
</dbReference>
<accession>A0A1B4VB14</accession>
<keyword evidence="3" id="KW-1185">Reference proteome</keyword>
<dbReference type="Proteomes" id="UP000218899">
    <property type="component" value="Chromosome"/>
</dbReference>
<dbReference type="KEGG" id="sva:SVA_0872"/>
<proteinExistence type="predicted"/>
<dbReference type="EMBL" id="AP014936">
    <property type="protein sequence ID" value="BAU47451.1"/>
    <property type="molecule type" value="Genomic_DNA"/>
</dbReference>
<evidence type="ECO:0000256" key="1">
    <source>
        <dbReference type="SAM" id="Phobius"/>
    </source>
</evidence>
<keyword evidence="1" id="KW-0472">Membrane</keyword>
<name>A0A1B4VB14_9GAMM</name>
<reference evidence="2 3" key="1">
    <citation type="submission" date="2015-08" db="EMBL/GenBank/DDBJ databases">
        <title>Complete genome sequence of Sulfurifustis variabilis.</title>
        <authorList>
            <person name="Miura A."/>
            <person name="Kojima H."/>
            <person name="Fukui M."/>
        </authorList>
    </citation>
    <scope>NUCLEOTIDE SEQUENCE [LARGE SCALE GENOMIC DNA]</scope>
    <source>
        <strain evidence="3">skN76</strain>
    </source>
</reference>
<evidence type="ECO:0000313" key="3">
    <source>
        <dbReference type="Proteomes" id="UP000218899"/>
    </source>
</evidence>
<sequence>MRYLDKFLKWLGFGLLLAPFVWYLVFRFDEPLDPEVQAALTAEVRVPEEENGYYALLGMHAPAEVADVHAHGRDLVAQYRQALAADPDLAAYQFPERALDFRGDQALLCKPQKSACLSQAAKSSRGLDRLLEQNAVLLARYRALYRYPRFVETIPAHRSAPFAHYPIDARNLVLARIARDAARGRLEPALDALAEDTRYWRAVLADTRTLLTKVVAVASLHRNYELLAEILAAAPIPPAAEQRLKPMLAPLTPAERSMVEPLRWEFAAYGNYAKAIKAGVKEGLEGPDNGNATRAVLAWLGDALVQENATRNLVYRHHMAIAALADVPSTEFDARRAALEEEYAFRLGWHYLYNPLGKFLFHVSQPEWPKYAARIHDLDGYIRLVRLQLELKWGRVRLPDVPTYLADAGTSLNDPYTGQPMAWDPATKTISFRGRGVRPKDSPILAVRLGG</sequence>
<dbReference type="AlphaFoldDB" id="A0A1B4VB14"/>
<organism evidence="2 3">
    <name type="scientific">Sulfurifustis variabilis</name>
    <dbReference type="NCBI Taxonomy" id="1675686"/>
    <lineage>
        <taxon>Bacteria</taxon>
        <taxon>Pseudomonadati</taxon>
        <taxon>Pseudomonadota</taxon>
        <taxon>Gammaproteobacteria</taxon>
        <taxon>Acidiferrobacterales</taxon>
        <taxon>Acidiferrobacteraceae</taxon>
        <taxon>Sulfurifustis</taxon>
    </lineage>
</organism>